<evidence type="ECO:0000256" key="5">
    <source>
        <dbReference type="ARBA" id="ARBA00022777"/>
    </source>
</evidence>
<dbReference type="PROSITE" id="PS50110">
    <property type="entry name" value="RESPONSE_REGULATORY"/>
    <property type="match status" value="1"/>
</dbReference>
<organism evidence="11 12">
    <name type="scientific">Azohydromonas caseinilytica</name>
    <dbReference type="NCBI Taxonomy" id="2728836"/>
    <lineage>
        <taxon>Bacteria</taxon>
        <taxon>Pseudomonadati</taxon>
        <taxon>Pseudomonadota</taxon>
        <taxon>Betaproteobacteria</taxon>
        <taxon>Burkholderiales</taxon>
        <taxon>Sphaerotilaceae</taxon>
        <taxon>Azohydromonas</taxon>
    </lineage>
</organism>
<dbReference type="InterPro" id="IPR001789">
    <property type="entry name" value="Sig_transdc_resp-reg_receiver"/>
</dbReference>
<dbReference type="CDD" id="cd00082">
    <property type="entry name" value="HisKA"/>
    <property type="match status" value="1"/>
</dbReference>
<dbReference type="EC" id="2.7.13.3" evidence="2"/>
<evidence type="ECO:0000313" key="11">
    <source>
        <dbReference type="EMBL" id="NML17440.1"/>
    </source>
</evidence>
<dbReference type="CDD" id="cd17580">
    <property type="entry name" value="REC_2_DhkD-like"/>
    <property type="match status" value="1"/>
</dbReference>
<dbReference type="Gene3D" id="3.30.450.20">
    <property type="entry name" value="PAS domain"/>
    <property type="match status" value="2"/>
</dbReference>
<gene>
    <name evidence="11" type="ORF">HHL10_20935</name>
</gene>
<dbReference type="SUPFAM" id="SSF52172">
    <property type="entry name" value="CheY-like"/>
    <property type="match status" value="1"/>
</dbReference>
<dbReference type="InterPro" id="IPR011006">
    <property type="entry name" value="CheY-like_superfamily"/>
</dbReference>
<accession>A0A848FGX6</accession>
<dbReference type="InterPro" id="IPR000014">
    <property type="entry name" value="PAS"/>
</dbReference>
<dbReference type="InterPro" id="IPR003661">
    <property type="entry name" value="HisK_dim/P_dom"/>
</dbReference>
<dbReference type="Pfam" id="PF13426">
    <property type="entry name" value="PAS_9"/>
    <property type="match status" value="2"/>
</dbReference>
<feature type="domain" description="PAC" evidence="10">
    <location>
        <begin position="328"/>
        <end position="380"/>
    </location>
</feature>
<comment type="caution">
    <text evidence="11">The sequence shown here is derived from an EMBL/GenBank/DDBJ whole genome shotgun (WGS) entry which is preliminary data.</text>
</comment>
<dbReference type="SMART" id="SM00448">
    <property type="entry name" value="REC"/>
    <property type="match status" value="1"/>
</dbReference>
<dbReference type="Gene3D" id="1.10.287.130">
    <property type="match status" value="1"/>
</dbReference>
<evidence type="ECO:0000259" key="8">
    <source>
        <dbReference type="PROSITE" id="PS50110"/>
    </source>
</evidence>
<dbReference type="PROSITE" id="PS50109">
    <property type="entry name" value="HIS_KIN"/>
    <property type="match status" value="1"/>
</dbReference>
<dbReference type="SUPFAM" id="SSF55785">
    <property type="entry name" value="PYP-like sensor domain (PAS domain)"/>
    <property type="match status" value="2"/>
</dbReference>
<dbReference type="Gene3D" id="3.40.50.2300">
    <property type="match status" value="1"/>
</dbReference>
<dbReference type="InterPro" id="IPR036097">
    <property type="entry name" value="HisK_dim/P_sf"/>
</dbReference>
<evidence type="ECO:0000256" key="2">
    <source>
        <dbReference type="ARBA" id="ARBA00012438"/>
    </source>
</evidence>
<feature type="domain" description="Response regulatory" evidence="8">
    <location>
        <begin position="630"/>
        <end position="745"/>
    </location>
</feature>
<feature type="domain" description="PAC" evidence="10">
    <location>
        <begin position="200"/>
        <end position="252"/>
    </location>
</feature>
<keyword evidence="4" id="KW-0808">Transferase</keyword>
<dbReference type="InterPro" id="IPR005467">
    <property type="entry name" value="His_kinase_dom"/>
</dbReference>
<evidence type="ECO:0000256" key="6">
    <source>
        <dbReference type="PROSITE-ProRule" id="PRU00169"/>
    </source>
</evidence>
<dbReference type="PRINTS" id="PR00344">
    <property type="entry name" value="BCTRLSENSOR"/>
</dbReference>
<dbReference type="Pfam" id="PF00512">
    <property type="entry name" value="HisKA"/>
    <property type="match status" value="1"/>
</dbReference>
<dbReference type="GO" id="GO:0000155">
    <property type="term" value="F:phosphorelay sensor kinase activity"/>
    <property type="evidence" value="ECO:0007669"/>
    <property type="project" value="InterPro"/>
</dbReference>
<evidence type="ECO:0000256" key="1">
    <source>
        <dbReference type="ARBA" id="ARBA00000085"/>
    </source>
</evidence>
<feature type="domain" description="PAS" evidence="9">
    <location>
        <begin position="253"/>
        <end position="326"/>
    </location>
</feature>
<evidence type="ECO:0000313" key="12">
    <source>
        <dbReference type="Proteomes" id="UP000574067"/>
    </source>
</evidence>
<keyword evidence="3 6" id="KW-0597">Phosphoprotein</keyword>
<dbReference type="GO" id="GO:0009927">
    <property type="term" value="F:histidine phosphotransfer kinase activity"/>
    <property type="evidence" value="ECO:0007669"/>
    <property type="project" value="TreeGrafter"/>
</dbReference>
<dbReference type="PROSITE" id="PS50112">
    <property type="entry name" value="PAS"/>
    <property type="match status" value="2"/>
</dbReference>
<evidence type="ECO:0000256" key="4">
    <source>
        <dbReference type="ARBA" id="ARBA00022679"/>
    </source>
</evidence>
<keyword evidence="5" id="KW-0418">Kinase</keyword>
<evidence type="ECO:0000259" key="7">
    <source>
        <dbReference type="PROSITE" id="PS50109"/>
    </source>
</evidence>
<dbReference type="SMART" id="SM00091">
    <property type="entry name" value="PAS"/>
    <property type="match status" value="2"/>
</dbReference>
<dbReference type="NCBIfam" id="TIGR00229">
    <property type="entry name" value="sensory_box"/>
    <property type="match status" value="2"/>
</dbReference>
<dbReference type="EMBL" id="JABBFW010000018">
    <property type="protein sequence ID" value="NML17440.1"/>
    <property type="molecule type" value="Genomic_DNA"/>
</dbReference>
<dbReference type="InterPro" id="IPR003594">
    <property type="entry name" value="HATPase_dom"/>
</dbReference>
<dbReference type="SUPFAM" id="SSF47384">
    <property type="entry name" value="Homodimeric domain of signal transducing histidine kinase"/>
    <property type="match status" value="1"/>
</dbReference>
<feature type="domain" description="PAS" evidence="9">
    <location>
        <begin position="125"/>
        <end position="180"/>
    </location>
</feature>
<feature type="domain" description="Histidine kinase" evidence="7">
    <location>
        <begin position="390"/>
        <end position="608"/>
    </location>
</feature>
<name>A0A848FGX6_9BURK</name>
<evidence type="ECO:0000259" key="9">
    <source>
        <dbReference type="PROSITE" id="PS50112"/>
    </source>
</evidence>
<dbReference type="GO" id="GO:0005886">
    <property type="term" value="C:plasma membrane"/>
    <property type="evidence" value="ECO:0007669"/>
    <property type="project" value="TreeGrafter"/>
</dbReference>
<feature type="modified residue" description="4-aspartylphosphate" evidence="6">
    <location>
        <position position="679"/>
    </location>
</feature>
<dbReference type="InterPro" id="IPR001610">
    <property type="entry name" value="PAC"/>
</dbReference>
<dbReference type="InterPro" id="IPR004358">
    <property type="entry name" value="Sig_transdc_His_kin-like_C"/>
</dbReference>
<keyword evidence="12" id="KW-1185">Reference proteome</keyword>
<dbReference type="InterPro" id="IPR036890">
    <property type="entry name" value="HATPase_C_sf"/>
</dbReference>
<reference evidence="11 12" key="1">
    <citation type="submission" date="2020-04" db="EMBL/GenBank/DDBJ databases">
        <title>Azohydromonas sp. isolated from soil.</title>
        <authorList>
            <person name="Dahal R.H."/>
        </authorList>
    </citation>
    <scope>NUCLEOTIDE SEQUENCE [LARGE SCALE GENOMIC DNA]</scope>
    <source>
        <strain evidence="11 12">G-1-1-14</strain>
    </source>
</reference>
<dbReference type="AlphaFoldDB" id="A0A848FGX6"/>
<evidence type="ECO:0000259" key="10">
    <source>
        <dbReference type="PROSITE" id="PS50113"/>
    </source>
</evidence>
<dbReference type="SMART" id="SM00086">
    <property type="entry name" value="PAC"/>
    <property type="match status" value="2"/>
</dbReference>
<comment type="catalytic activity">
    <reaction evidence="1">
        <text>ATP + protein L-histidine = ADP + protein N-phospho-L-histidine.</text>
        <dbReference type="EC" id="2.7.13.3"/>
    </reaction>
</comment>
<protein>
    <recommendedName>
        <fullName evidence="2">histidine kinase</fullName>
        <ecNumber evidence="2">2.7.13.3</ecNumber>
    </recommendedName>
</protein>
<dbReference type="SMART" id="SM00387">
    <property type="entry name" value="HATPase_c"/>
    <property type="match status" value="1"/>
</dbReference>
<dbReference type="SMART" id="SM00388">
    <property type="entry name" value="HisKA"/>
    <property type="match status" value="1"/>
</dbReference>
<evidence type="ECO:0000256" key="3">
    <source>
        <dbReference type="ARBA" id="ARBA00022553"/>
    </source>
</evidence>
<dbReference type="Gene3D" id="3.30.565.10">
    <property type="entry name" value="Histidine kinase-like ATPase, C-terminal domain"/>
    <property type="match status" value="1"/>
</dbReference>
<dbReference type="Pfam" id="PF00072">
    <property type="entry name" value="Response_reg"/>
    <property type="match status" value="1"/>
</dbReference>
<dbReference type="InterPro" id="IPR000700">
    <property type="entry name" value="PAS-assoc_C"/>
</dbReference>
<sequence length="747" mass="82590">MTRGSPAAPGCPVPARQLLGRPVIFPVRLCRSWGCQLLPVGIRSTLGSGAAWQTNADSQKVQEAAPVAIDDHPGCPGGFIQRRAAAHNLGRRTWLTYARHVRCSTCQPTGTPPLCPVTLPPTTPPDDRFRLLVESVQDYAIFMLDTSGRVQSWNLGAQRLKGYEAAEIIGRSFEVFYPREVVERGWPREELERAAALGRFEDEGWRVRKDGSTFWASVVITALRDEQGRLTGFGKVTRDLTERKRQEETLRRSEEQFRLLMQSVKDYAIFMLDPEGRVLTWNAGARAIKGYAADEVIGRHCSMFFTVQDIEADVPRRELESALRSGHAEAEGWRVRKDGTLFWANVVITPVHDDAGVLHGFAKVTRDLTEQRRMQELEHSSRRMHEFLAMLAHELRNPLAPIRNASEIMQRMPELPAPLVRVRQIIDRQLRHLTRLIDDLLDVARIVNGKIVLRPELLDYRDVVGASADAVRPVVASRSQRLEVDLPAAALTMRADATRIAQSLQNLLGNASRYTPEGGEIRVAVRVEGLACLTTVTDTGCGIAPEALERIFGLFEQADTPQQHAEGGLGIGLSLARKLVELHGGTLYASSQGPGQGSIFTMLLPLEPRDALQPPPRQRPEGASPTASCRVLVVDDNRDSADTMVSLLQLLGHEAHAVYGARDATGAARRFQPQVVLLDLNMPDGDGFSVLQRLRETGHGTVFVAAMTGYGQEADRRRTAQAGFQAHLTKPVSIDELQRLLRTAVTA</sequence>
<dbReference type="CDD" id="cd00130">
    <property type="entry name" value="PAS"/>
    <property type="match status" value="2"/>
</dbReference>
<proteinExistence type="predicted"/>
<dbReference type="InterPro" id="IPR035965">
    <property type="entry name" value="PAS-like_dom_sf"/>
</dbReference>
<dbReference type="PANTHER" id="PTHR43047">
    <property type="entry name" value="TWO-COMPONENT HISTIDINE PROTEIN KINASE"/>
    <property type="match status" value="1"/>
</dbReference>
<dbReference type="SUPFAM" id="SSF55874">
    <property type="entry name" value="ATPase domain of HSP90 chaperone/DNA topoisomerase II/histidine kinase"/>
    <property type="match status" value="1"/>
</dbReference>
<dbReference type="Pfam" id="PF02518">
    <property type="entry name" value="HATPase_c"/>
    <property type="match status" value="1"/>
</dbReference>
<dbReference type="Proteomes" id="UP000574067">
    <property type="component" value="Unassembled WGS sequence"/>
</dbReference>
<dbReference type="PANTHER" id="PTHR43047:SF72">
    <property type="entry name" value="OSMOSENSING HISTIDINE PROTEIN KINASE SLN1"/>
    <property type="match status" value="1"/>
</dbReference>
<dbReference type="PROSITE" id="PS50113">
    <property type="entry name" value="PAC"/>
    <property type="match status" value="2"/>
</dbReference>